<dbReference type="RefSeq" id="WP_190470925.1">
    <property type="nucleotide sequence ID" value="NZ_JACJPW010000084.1"/>
</dbReference>
<name>A0A926VII6_9CYAN</name>
<evidence type="ECO:0000313" key="1">
    <source>
        <dbReference type="EMBL" id="MBD2184474.1"/>
    </source>
</evidence>
<proteinExistence type="predicted"/>
<reference evidence="1" key="2">
    <citation type="submission" date="2020-08" db="EMBL/GenBank/DDBJ databases">
        <authorList>
            <person name="Chen M."/>
            <person name="Teng W."/>
            <person name="Zhao L."/>
            <person name="Hu C."/>
            <person name="Zhou Y."/>
            <person name="Han B."/>
            <person name="Song L."/>
            <person name="Shu W."/>
        </authorList>
    </citation>
    <scope>NUCLEOTIDE SEQUENCE</scope>
    <source>
        <strain evidence="1">FACHB-1375</strain>
    </source>
</reference>
<reference evidence="1" key="1">
    <citation type="journal article" date="2015" name="ISME J.">
        <title>Draft Genome Sequence of Streptomyces incarnatus NRRL8089, which Produces the Nucleoside Antibiotic Sinefungin.</title>
        <authorList>
            <person name="Oshima K."/>
            <person name="Hattori M."/>
            <person name="Shimizu H."/>
            <person name="Fukuda K."/>
            <person name="Nemoto M."/>
            <person name="Inagaki K."/>
            <person name="Tamura T."/>
        </authorList>
    </citation>
    <scope>NUCLEOTIDE SEQUENCE</scope>
    <source>
        <strain evidence="1">FACHB-1375</strain>
    </source>
</reference>
<sequence length="130" mass="14207">MSNLQRFRTQKNQRDRAGIEIIFGLGSIDAQSIIPNSALIKDINVSSASNLVEAAAVSLCLFLLSVVVANTCSISDELTAAIKEIGTTTGHEIVTISKIARDRNQSSGDNPVERLKNFSQFLKKYILVRK</sequence>
<evidence type="ECO:0000313" key="2">
    <source>
        <dbReference type="Proteomes" id="UP000641646"/>
    </source>
</evidence>
<dbReference type="Proteomes" id="UP000641646">
    <property type="component" value="Unassembled WGS sequence"/>
</dbReference>
<dbReference type="EMBL" id="JACJPW010000084">
    <property type="protein sequence ID" value="MBD2184474.1"/>
    <property type="molecule type" value="Genomic_DNA"/>
</dbReference>
<accession>A0A926VII6</accession>
<organism evidence="1 2">
    <name type="scientific">Aerosakkonema funiforme FACHB-1375</name>
    <dbReference type="NCBI Taxonomy" id="2949571"/>
    <lineage>
        <taxon>Bacteria</taxon>
        <taxon>Bacillati</taxon>
        <taxon>Cyanobacteriota</taxon>
        <taxon>Cyanophyceae</taxon>
        <taxon>Oscillatoriophycideae</taxon>
        <taxon>Aerosakkonematales</taxon>
        <taxon>Aerosakkonemataceae</taxon>
        <taxon>Aerosakkonema</taxon>
    </lineage>
</organism>
<gene>
    <name evidence="1" type="ORF">H6G03_25970</name>
</gene>
<protein>
    <submittedName>
        <fullName evidence="1">Uncharacterized protein</fullName>
    </submittedName>
</protein>
<comment type="caution">
    <text evidence="1">The sequence shown here is derived from an EMBL/GenBank/DDBJ whole genome shotgun (WGS) entry which is preliminary data.</text>
</comment>
<dbReference type="AlphaFoldDB" id="A0A926VII6"/>
<keyword evidence="2" id="KW-1185">Reference proteome</keyword>